<evidence type="ECO:0000313" key="2">
    <source>
        <dbReference type="Proteomes" id="UP000317171"/>
    </source>
</evidence>
<dbReference type="EMBL" id="CP036269">
    <property type="protein sequence ID" value="QDT40920.1"/>
    <property type="molecule type" value="Genomic_DNA"/>
</dbReference>
<sequence>MLLGAREVFCTVGQADGGTRQRHQVRHTITKKLLSVCHGPACPAVLVRDLDLFHGFNHQEPGISLGLSVDVFDYSSRDRY</sequence>
<accession>A0A517RAM1</accession>
<dbReference type="KEGG" id="gaz:Pan241w_09790"/>
<reference evidence="1 2" key="1">
    <citation type="submission" date="2019-02" db="EMBL/GenBank/DDBJ databases">
        <title>Deep-cultivation of Planctomycetes and their phenomic and genomic characterization uncovers novel biology.</title>
        <authorList>
            <person name="Wiegand S."/>
            <person name="Jogler M."/>
            <person name="Boedeker C."/>
            <person name="Pinto D."/>
            <person name="Vollmers J."/>
            <person name="Rivas-Marin E."/>
            <person name="Kohn T."/>
            <person name="Peeters S.H."/>
            <person name="Heuer A."/>
            <person name="Rast P."/>
            <person name="Oberbeckmann S."/>
            <person name="Bunk B."/>
            <person name="Jeske O."/>
            <person name="Meyerdierks A."/>
            <person name="Storesund J.E."/>
            <person name="Kallscheuer N."/>
            <person name="Luecker S."/>
            <person name="Lage O.M."/>
            <person name="Pohl T."/>
            <person name="Merkel B.J."/>
            <person name="Hornburger P."/>
            <person name="Mueller R.-W."/>
            <person name="Bruemmer F."/>
            <person name="Labrenz M."/>
            <person name="Spormann A.M."/>
            <person name="Op den Camp H."/>
            <person name="Overmann J."/>
            <person name="Amann R."/>
            <person name="Jetten M.S.M."/>
            <person name="Mascher T."/>
            <person name="Medema M.H."/>
            <person name="Devos D.P."/>
            <person name="Kaster A.-K."/>
            <person name="Ovreas L."/>
            <person name="Rohde M."/>
            <person name="Galperin M.Y."/>
            <person name="Jogler C."/>
        </authorList>
    </citation>
    <scope>NUCLEOTIDE SEQUENCE [LARGE SCALE GENOMIC DNA]</scope>
    <source>
        <strain evidence="1 2">Pan241w</strain>
    </source>
</reference>
<gene>
    <name evidence="1" type="ORF">Pan241w_09790</name>
</gene>
<dbReference type="AlphaFoldDB" id="A0A517RAM1"/>
<name>A0A517RAM1_9PLAN</name>
<evidence type="ECO:0000313" key="1">
    <source>
        <dbReference type="EMBL" id="QDT40920.1"/>
    </source>
</evidence>
<protein>
    <submittedName>
        <fullName evidence="1">Uncharacterized protein</fullName>
    </submittedName>
</protein>
<proteinExistence type="predicted"/>
<keyword evidence="2" id="KW-1185">Reference proteome</keyword>
<organism evidence="1 2">
    <name type="scientific">Gimesia alba</name>
    <dbReference type="NCBI Taxonomy" id="2527973"/>
    <lineage>
        <taxon>Bacteria</taxon>
        <taxon>Pseudomonadati</taxon>
        <taxon>Planctomycetota</taxon>
        <taxon>Planctomycetia</taxon>
        <taxon>Planctomycetales</taxon>
        <taxon>Planctomycetaceae</taxon>
        <taxon>Gimesia</taxon>
    </lineage>
</organism>
<dbReference type="Proteomes" id="UP000317171">
    <property type="component" value="Chromosome"/>
</dbReference>